<evidence type="ECO:0000313" key="1">
    <source>
        <dbReference type="EMBL" id="CRY78744.1"/>
    </source>
</evidence>
<gene>
    <name evidence="1" type="ORF">ERS450000_03086</name>
</gene>
<evidence type="ECO:0000313" key="2">
    <source>
        <dbReference type="Proteomes" id="UP000057820"/>
    </source>
</evidence>
<organism evidence="1 2">
    <name type="scientific">Nocardia farcinica</name>
    <dbReference type="NCBI Taxonomy" id="37329"/>
    <lineage>
        <taxon>Bacteria</taxon>
        <taxon>Bacillati</taxon>
        <taxon>Actinomycetota</taxon>
        <taxon>Actinomycetes</taxon>
        <taxon>Mycobacteriales</taxon>
        <taxon>Nocardiaceae</taxon>
        <taxon>Nocardia</taxon>
    </lineage>
</organism>
<reference evidence="2" key="1">
    <citation type="submission" date="2015-03" db="EMBL/GenBank/DDBJ databases">
        <authorList>
            <consortium name="Pathogen Informatics"/>
        </authorList>
    </citation>
    <scope>NUCLEOTIDE SEQUENCE [LARGE SCALE GENOMIC DNA]</scope>
    <source>
        <strain evidence="2">NCTC11134</strain>
    </source>
</reference>
<proteinExistence type="predicted"/>
<dbReference type="Proteomes" id="UP000057820">
    <property type="component" value="Chromosome 1"/>
</dbReference>
<dbReference type="RefSeq" id="WP_255266208.1">
    <property type="nucleotide sequence ID" value="NZ_CAACYE020000001.1"/>
</dbReference>
<name>A0A0H5NUR6_NOCFR</name>
<dbReference type="EMBL" id="LN868938">
    <property type="protein sequence ID" value="CRY78744.1"/>
    <property type="molecule type" value="Genomic_DNA"/>
</dbReference>
<protein>
    <submittedName>
        <fullName evidence="1">Uncharacterized protein</fullName>
    </submittedName>
</protein>
<accession>A0A0H5NUR6</accession>
<sequence>MSLADGVLVVLVLGLIGLTVALSWPVAEDPVDEDDDRDREDD</sequence>
<dbReference type="AlphaFoldDB" id="A0A0H5NUR6"/>
<dbReference type="KEGG" id="nfr:ERS450000_03086"/>